<dbReference type="GO" id="GO:0015628">
    <property type="term" value="P:protein secretion by the type II secretion system"/>
    <property type="evidence" value="ECO:0007669"/>
    <property type="project" value="TreeGrafter"/>
</dbReference>
<keyword evidence="4" id="KW-0238">DNA-binding</keyword>
<dbReference type="SUPFAM" id="SSF47781">
    <property type="entry name" value="RuvA domain 2-like"/>
    <property type="match status" value="1"/>
</dbReference>
<evidence type="ECO:0000259" key="3">
    <source>
        <dbReference type="SMART" id="SM00278"/>
    </source>
</evidence>
<proteinExistence type="predicted"/>
<feature type="domain" description="Helix-hairpin-helix DNA-binding motif class 1" evidence="3">
    <location>
        <begin position="188"/>
        <end position="207"/>
    </location>
</feature>
<dbReference type="Pfam" id="PF10531">
    <property type="entry name" value="SLBB"/>
    <property type="match status" value="1"/>
</dbReference>
<dbReference type="Gene3D" id="3.10.560.10">
    <property type="entry name" value="Outer membrane lipoprotein wza domain like"/>
    <property type="match status" value="1"/>
</dbReference>
<dbReference type="InterPro" id="IPR003583">
    <property type="entry name" value="Hlx-hairpin-Hlx_DNA-bd_motif"/>
</dbReference>
<dbReference type="GO" id="GO:0015627">
    <property type="term" value="C:type II protein secretion system complex"/>
    <property type="evidence" value="ECO:0007669"/>
    <property type="project" value="TreeGrafter"/>
</dbReference>
<dbReference type="EMBL" id="DSMG01000006">
    <property type="protein sequence ID" value="HDX29988.1"/>
    <property type="molecule type" value="Genomic_DNA"/>
</dbReference>
<dbReference type="GO" id="GO:0003677">
    <property type="term" value="F:DNA binding"/>
    <property type="evidence" value="ECO:0007669"/>
    <property type="project" value="UniProtKB-KW"/>
</dbReference>
<dbReference type="AlphaFoldDB" id="A0A7C1JUW1"/>
<feature type="compositionally biased region" description="Polar residues" evidence="1">
    <location>
        <begin position="1"/>
        <end position="10"/>
    </location>
</feature>
<organism evidence="4">
    <name type="scientific">Caldilinea aerophila</name>
    <dbReference type="NCBI Taxonomy" id="133453"/>
    <lineage>
        <taxon>Bacteria</taxon>
        <taxon>Bacillati</taxon>
        <taxon>Chloroflexota</taxon>
        <taxon>Caldilineae</taxon>
        <taxon>Caldilineales</taxon>
        <taxon>Caldilineaceae</taxon>
        <taxon>Caldilinea</taxon>
    </lineage>
</organism>
<dbReference type="Gene3D" id="1.10.150.320">
    <property type="entry name" value="Photosystem II 12 kDa extrinsic protein"/>
    <property type="match status" value="1"/>
</dbReference>
<dbReference type="InterPro" id="IPR010994">
    <property type="entry name" value="RuvA_2-like"/>
</dbReference>
<evidence type="ECO:0000313" key="4">
    <source>
        <dbReference type="EMBL" id="HDX29988.1"/>
    </source>
</evidence>
<keyword evidence="2" id="KW-0812">Transmembrane</keyword>
<sequence length="240" mass="24849">MPISSQTTDTPFAAAEHPPQPAHPQVASPLRAVLLPYLLGLLTAFTLSGVGFLMLRRPDPPPIQIVPPPTPAPTATFTPTPTPGPIVIYVSGAVKAPGVFTLPADARVADAIAAAGGLREDADPARINLAARLFDAAQVHVLAVGEQGSVQAPALLSGLLPTPTPEMYSMAGPSSVQRLIDLNTATRAELESLPGIGASKAQAIIDNRPYATVDELERVPGIGPAIVNRLRALVTVQSQP</sequence>
<dbReference type="PANTHER" id="PTHR21180">
    <property type="entry name" value="ENDONUCLEASE/EXONUCLEASE/PHOSPHATASE FAMILY DOMAIN-CONTAINING PROTEIN 1"/>
    <property type="match status" value="1"/>
</dbReference>
<gene>
    <name evidence="4" type="ORF">ENQ20_00675</name>
</gene>
<feature type="domain" description="Helix-hairpin-helix DNA-binding motif class 1" evidence="3">
    <location>
        <begin position="214"/>
        <end position="233"/>
    </location>
</feature>
<dbReference type="PANTHER" id="PTHR21180:SF32">
    <property type="entry name" value="ENDONUCLEASE_EXONUCLEASE_PHOSPHATASE FAMILY DOMAIN-CONTAINING PROTEIN 1"/>
    <property type="match status" value="1"/>
</dbReference>
<evidence type="ECO:0000256" key="1">
    <source>
        <dbReference type="SAM" id="MobiDB-lite"/>
    </source>
</evidence>
<accession>A0A7C1JUW1</accession>
<dbReference type="Pfam" id="PF12836">
    <property type="entry name" value="HHH_3"/>
    <property type="match status" value="1"/>
</dbReference>
<dbReference type="GO" id="GO:0006281">
    <property type="term" value="P:DNA repair"/>
    <property type="evidence" value="ECO:0007669"/>
    <property type="project" value="InterPro"/>
</dbReference>
<reference evidence="4" key="1">
    <citation type="journal article" date="2020" name="mSystems">
        <title>Genome- and Community-Level Interaction Insights into Carbon Utilization and Element Cycling Functions of Hydrothermarchaeota in Hydrothermal Sediment.</title>
        <authorList>
            <person name="Zhou Z."/>
            <person name="Liu Y."/>
            <person name="Xu W."/>
            <person name="Pan J."/>
            <person name="Luo Z.H."/>
            <person name="Li M."/>
        </authorList>
    </citation>
    <scope>NUCLEOTIDE SEQUENCE [LARGE SCALE GENOMIC DNA]</scope>
    <source>
        <strain evidence="4">SpSt-289</strain>
    </source>
</reference>
<feature type="region of interest" description="Disordered" evidence="1">
    <location>
        <begin position="1"/>
        <end position="25"/>
    </location>
</feature>
<evidence type="ECO:0000256" key="2">
    <source>
        <dbReference type="SAM" id="Phobius"/>
    </source>
</evidence>
<dbReference type="InterPro" id="IPR051675">
    <property type="entry name" value="Endo/Exo/Phosphatase_dom_1"/>
</dbReference>
<keyword evidence="2" id="KW-1133">Transmembrane helix</keyword>
<dbReference type="InterPro" id="IPR019554">
    <property type="entry name" value="Soluble_ligand-bd"/>
</dbReference>
<name>A0A7C1JUW1_9CHLR</name>
<comment type="caution">
    <text evidence="4">The sequence shown here is derived from an EMBL/GenBank/DDBJ whole genome shotgun (WGS) entry which is preliminary data.</text>
</comment>
<feature type="transmembrane region" description="Helical" evidence="2">
    <location>
        <begin position="34"/>
        <end position="55"/>
    </location>
</feature>
<keyword evidence="2" id="KW-0472">Membrane</keyword>
<protein>
    <submittedName>
        <fullName evidence="4">ComEA family DNA-binding protein</fullName>
    </submittedName>
</protein>
<feature type="compositionally biased region" description="Low complexity" evidence="1">
    <location>
        <begin position="11"/>
        <end position="25"/>
    </location>
</feature>
<dbReference type="SMART" id="SM00278">
    <property type="entry name" value="HhH1"/>
    <property type="match status" value="2"/>
</dbReference>